<evidence type="ECO:0000256" key="6">
    <source>
        <dbReference type="ARBA" id="ARBA00022989"/>
    </source>
</evidence>
<sequence precursor="true">MMNANLMHDIIFYVMYAALAIALVIIIERALYFAYTQRQARRLEQALTLDVRRTADLPDELTQRNSLPLAVISPVLEQKHRAGDREAIGDLIDAQYLLSKPLMARGLWLLETIVTAAPLLGLLGTVMGIIETFKALAASGVSEPSLVSAGMGTALYATGLGIAIALLCLVGNNYLQSRMERINELLKVLLIRAGAPASRPENGNREQWVDSEAPRYA</sequence>
<evidence type="ECO:0000256" key="9">
    <source>
        <dbReference type="SAM" id="MobiDB-lite"/>
    </source>
</evidence>
<dbReference type="AlphaFoldDB" id="A8G9B9"/>
<accession>A8G9B9</accession>
<dbReference type="EMBL" id="CP000826">
    <property type="protein sequence ID" value="ABV39709.1"/>
    <property type="molecule type" value="Genomic_DNA"/>
</dbReference>
<comment type="similarity">
    <text evidence="8">Belongs to the exbB/tolQ family.</text>
</comment>
<dbReference type="eggNOG" id="COG0811">
    <property type="taxonomic scope" value="Bacteria"/>
</dbReference>
<evidence type="ECO:0000256" key="7">
    <source>
        <dbReference type="ARBA" id="ARBA00023136"/>
    </source>
</evidence>
<evidence type="ECO:0000256" key="10">
    <source>
        <dbReference type="SAM" id="Phobius"/>
    </source>
</evidence>
<dbReference type="PANTHER" id="PTHR30625:SF15">
    <property type="entry name" value="BIOPOLYMER TRANSPORT PROTEIN EXBB"/>
    <property type="match status" value="1"/>
</dbReference>
<evidence type="ECO:0000256" key="5">
    <source>
        <dbReference type="ARBA" id="ARBA00022927"/>
    </source>
</evidence>
<feature type="transmembrane region" description="Helical" evidence="10">
    <location>
        <begin position="150"/>
        <end position="171"/>
    </location>
</feature>
<feature type="region of interest" description="Disordered" evidence="9">
    <location>
        <begin position="197"/>
        <end position="217"/>
    </location>
</feature>
<dbReference type="InterPro" id="IPR050790">
    <property type="entry name" value="ExbB/TolQ_transport"/>
</dbReference>
<keyword evidence="3" id="KW-1003">Cell membrane</keyword>
<dbReference type="HOGENOM" id="CLU_053325_6_0_6"/>
<dbReference type="Pfam" id="PF01618">
    <property type="entry name" value="MotA_ExbB"/>
    <property type="match status" value="1"/>
</dbReference>
<keyword evidence="2 8" id="KW-0813">Transport</keyword>
<dbReference type="KEGG" id="spe:Spro_0603"/>
<dbReference type="PANTHER" id="PTHR30625">
    <property type="entry name" value="PROTEIN TOLQ"/>
    <property type="match status" value="1"/>
</dbReference>
<protein>
    <submittedName>
        <fullName evidence="12">MotA/TolQ/ExbB proton channel</fullName>
    </submittedName>
</protein>
<keyword evidence="4 10" id="KW-0812">Transmembrane</keyword>
<evidence type="ECO:0000256" key="1">
    <source>
        <dbReference type="ARBA" id="ARBA00004651"/>
    </source>
</evidence>
<dbReference type="STRING" id="399741.Spro_0603"/>
<feature type="transmembrane region" description="Helical" evidence="10">
    <location>
        <begin position="12"/>
        <end position="35"/>
    </location>
</feature>
<comment type="subcellular location">
    <subcellularLocation>
        <location evidence="1">Cell membrane</location>
        <topology evidence="1">Multi-pass membrane protein</topology>
    </subcellularLocation>
    <subcellularLocation>
        <location evidence="8">Membrane</location>
        <topology evidence="8">Multi-pass membrane protein</topology>
    </subcellularLocation>
</comment>
<keyword evidence="7 10" id="KW-0472">Membrane</keyword>
<dbReference type="InterPro" id="IPR002898">
    <property type="entry name" value="MotA_ExbB_proton_chnl"/>
</dbReference>
<reference evidence="12" key="1">
    <citation type="submission" date="2007-09" db="EMBL/GenBank/DDBJ databases">
        <title>Complete sequence of chromosome of Serratia proteamaculans 568.</title>
        <authorList>
            <consortium name="US DOE Joint Genome Institute"/>
            <person name="Copeland A."/>
            <person name="Lucas S."/>
            <person name="Lapidus A."/>
            <person name="Barry K."/>
            <person name="Glavina del Rio T."/>
            <person name="Dalin E."/>
            <person name="Tice H."/>
            <person name="Pitluck S."/>
            <person name="Chain P."/>
            <person name="Malfatti S."/>
            <person name="Shin M."/>
            <person name="Vergez L."/>
            <person name="Schmutz J."/>
            <person name="Larimer F."/>
            <person name="Land M."/>
            <person name="Hauser L."/>
            <person name="Kyrpides N."/>
            <person name="Kim E."/>
            <person name="Taghavi S."/>
            <person name="Newman L."/>
            <person name="Vangronsveld J."/>
            <person name="van der Lelie D."/>
            <person name="Richardson P."/>
        </authorList>
    </citation>
    <scope>NUCLEOTIDE SEQUENCE [LARGE SCALE GENOMIC DNA]</scope>
    <source>
        <strain evidence="12">568</strain>
    </source>
</reference>
<evidence type="ECO:0000256" key="2">
    <source>
        <dbReference type="ARBA" id="ARBA00022448"/>
    </source>
</evidence>
<evidence type="ECO:0000313" key="12">
    <source>
        <dbReference type="EMBL" id="ABV39709.1"/>
    </source>
</evidence>
<organism evidence="12">
    <name type="scientific">Serratia proteamaculans (strain 568)</name>
    <dbReference type="NCBI Taxonomy" id="399741"/>
    <lineage>
        <taxon>Bacteria</taxon>
        <taxon>Pseudomonadati</taxon>
        <taxon>Pseudomonadota</taxon>
        <taxon>Gammaproteobacteria</taxon>
        <taxon>Enterobacterales</taxon>
        <taxon>Yersiniaceae</taxon>
        <taxon>Serratia</taxon>
    </lineage>
</organism>
<gene>
    <name evidence="12" type="ordered locus">Spro_0603</name>
</gene>
<evidence type="ECO:0000256" key="8">
    <source>
        <dbReference type="RuleBase" id="RU004057"/>
    </source>
</evidence>
<proteinExistence type="inferred from homology"/>
<feature type="domain" description="MotA/TolQ/ExbB proton channel" evidence="11">
    <location>
        <begin position="81"/>
        <end position="184"/>
    </location>
</feature>
<dbReference type="GO" id="GO:0005886">
    <property type="term" value="C:plasma membrane"/>
    <property type="evidence" value="ECO:0007669"/>
    <property type="project" value="UniProtKB-SubCell"/>
</dbReference>
<dbReference type="GO" id="GO:0017038">
    <property type="term" value="P:protein import"/>
    <property type="evidence" value="ECO:0007669"/>
    <property type="project" value="TreeGrafter"/>
</dbReference>
<keyword evidence="5 8" id="KW-0653">Protein transport</keyword>
<evidence type="ECO:0000256" key="3">
    <source>
        <dbReference type="ARBA" id="ARBA00022475"/>
    </source>
</evidence>
<evidence type="ECO:0000259" key="11">
    <source>
        <dbReference type="Pfam" id="PF01618"/>
    </source>
</evidence>
<keyword evidence="6 10" id="KW-1133">Transmembrane helix</keyword>
<feature type="transmembrane region" description="Helical" evidence="10">
    <location>
        <begin position="107"/>
        <end position="130"/>
    </location>
</feature>
<name>A8G9B9_SERP5</name>
<evidence type="ECO:0000256" key="4">
    <source>
        <dbReference type="ARBA" id="ARBA00022692"/>
    </source>
</evidence>